<proteinExistence type="predicted"/>
<reference evidence="8 9" key="1">
    <citation type="submission" date="2012-10" db="EMBL/GenBank/DDBJ databases">
        <authorList>
            <person name="Zafar N."/>
            <person name="Inman J."/>
            <person name="Hall N."/>
            <person name="Lorenzi H."/>
            <person name="Caler E."/>
        </authorList>
    </citation>
    <scope>NUCLEOTIDE SEQUENCE [LARGE SCALE GENOMIC DNA]</scope>
    <source>
        <strain evidence="8 9">IP1</strain>
    </source>
</reference>
<keyword evidence="2" id="KW-0805">Transcription regulation</keyword>
<evidence type="ECO:0000256" key="1">
    <source>
        <dbReference type="ARBA" id="ARBA00022737"/>
    </source>
</evidence>
<dbReference type="InterPro" id="IPR051575">
    <property type="entry name" value="Myb-like_DNA-bd"/>
</dbReference>
<evidence type="ECO:0000256" key="5">
    <source>
        <dbReference type="ARBA" id="ARBA00023242"/>
    </source>
</evidence>
<dbReference type="PANTHER" id="PTHR46621:SF1">
    <property type="entry name" value="SNRNA-ACTIVATING PROTEIN COMPLEX SUBUNIT 4"/>
    <property type="match status" value="1"/>
</dbReference>
<evidence type="ECO:0000259" key="7">
    <source>
        <dbReference type="PROSITE" id="PS51294"/>
    </source>
</evidence>
<feature type="domain" description="Myb-like" evidence="6">
    <location>
        <begin position="207"/>
        <end position="257"/>
    </location>
</feature>
<dbReference type="GO" id="GO:0042795">
    <property type="term" value="P:snRNA transcription by RNA polymerase II"/>
    <property type="evidence" value="ECO:0007669"/>
    <property type="project" value="TreeGrafter"/>
</dbReference>
<dbReference type="FunFam" id="1.10.10.60:FF:000010">
    <property type="entry name" value="Transcriptional activator Myb isoform A"/>
    <property type="match status" value="1"/>
</dbReference>
<dbReference type="InterPro" id="IPR009057">
    <property type="entry name" value="Homeodomain-like_sf"/>
</dbReference>
<dbReference type="GO" id="GO:0042796">
    <property type="term" value="P:snRNA transcription by RNA polymerase III"/>
    <property type="evidence" value="ECO:0007669"/>
    <property type="project" value="TreeGrafter"/>
</dbReference>
<dbReference type="SUPFAM" id="SSF46689">
    <property type="entry name" value="Homeodomain-like"/>
    <property type="match status" value="1"/>
</dbReference>
<dbReference type="KEGG" id="eiv:EIN_399710"/>
<evidence type="ECO:0000256" key="4">
    <source>
        <dbReference type="ARBA" id="ARBA00023163"/>
    </source>
</evidence>
<accession>A0A0A1UDR2</accession>
<evidence type="ECO:0000256" key="2">
    <source>
        <dbReference type="ARBA" id="ARBA00023015"/>
    </source>
</evidence>
<feature type="domain" description="HTH myb-type" evidence="7">
    <location>
        <begin position="155"/>
        <end position="210"/>
    </location>
</feature>
<organism evidence="8 9">
    <name type="scientific">Entamoeba invadens IP1</name>
    <dbReference type="NCBI Taxonomy" id="370355"/>
    <lineage>
        <taxon>Eukaryota</taxon>
        <taxon>Amoebozoa</taxon>
        <taxon>Evosea</taxon>
        <taxon>Archamoebae</taxon>
        <taxon>Mastigamoebida</taxon>
        <taxon>Entamoebidae</taxon>
        <taxon>Entamoeba</taxon>
    </lineage>
</organism>
<evidence type="ECO:0000313" key="8">
    <source>
        <dbReference type="EMBL" id="ELP91931.1"/>
    </source>
</evidence>
<dbReference type="CDD" id="cd00167">
    <property type="entry name" value="SANT"/>
    <property type="match status" value="2"/>
</dbReference>
<evidence type="ECO:0000256" key="3">
    <source>
        <dbReference type="ARBA" id="ARBA00023125"/>
    </source>
</evidence>
<dbReference type="VEuPathDB" id="AmoebaDB:EIN_399710"/>
<name>A0A0A1UDR2_ENTIV</name>
<dbReference type="InterPro" id="IPR001005">
    <property type="entry name" value="SANT/Myb"/>
</dbReference>
<dbReference type="EMBL" id="KB206411">
    <property type="protein sequence ID" value="ELP91931.1"/>
    <property type="molecule type" value="Genomic_DNA"/>
</dbReference>
<dbReference type="AlphaFoldDB" id="A0A0A1UDR2"/>
<feature type="domain" description="HTH myb-type" evidence="7">
    <location>
        <begin position="212"/>
        <end position="261"/>
    </location>
</feature>
<dbReference type="GO" id="GO:0019185">
    <property type="term" value="C:snRNA-activating protein complex"/>
    <property type="evidence" value="ECO:0007669"/>
    <property type="project" value="TreeGrafter"/>
</dbReference>
<keyword evidence="3" id="KW-0238">DNA-binding</keyword>
<protein>
    <submittedName>
        <fullName evidence="8">Uncharacterized protein</fullName>
    </submittedName>
</protein>
<keyword evidence="4" id="KW-0804">Transcription</keyword>
<keyword evidence="1" id="KW-0677">Repeat</keyword>
<dbReference type="Proteomes" id="UP000014680">
    <property type="component" value="Unassembled WGS sequence"/>
</dbReference>
<gene>
    <name evidence="8" type="ORF">EIN_399710</name>
</gene>
<dbReference type="PROSITE" id="PS51294">
    <property type="entry name" value="HTH_MYB"/>
    <property type="match status" value="2"/>
</dbReference>
<dbReference type="Gene3D" id="1.10.10.60">
    <property type="entry name" value="Homeodomain-like"/>
    <property type="match status" value="2"/>
</dbReference>
<dbReference type="PANTHER" id="PTHR46621">
    <property type="entry name" value="SNRNA-ACTIVATING PROTEIN COMPLEX SUBUNIT 4"/>
    <property type="match status" value="1"/>
</dbReference>
<dbReference type="RefSeq" id="XP_004258702.1">
    <property type="nucleotide sequence ID" value="XM_004258654.1"/>
</dbReference>
<dbReference type="GO" id="GO:0001006">
    <property type="term" value="F:RNA polymerase III type 3 promoter sequence-specific DNA binding"/>
    <property type="evidence" value="ECO:0007669"/>
    <property type="project" value="TreeGrafter"/>
</dbReference>
<dbReference type="GO" id="GO:0000978">
    <property type="term" value="F:RNA polymerase II cis-regulatory region sequence-specific DNA binding"/>
    <property type="evidence" value="ECO:0007669"/>
    <property type="project" value="TreeGrafter"/>
</dbReference>
<dbReference type="Pfam" id="PF13921">
    <property type="entry name" value="Myb_DNA-bind_6"/>
    <property type="match status" value="1"/>
</dbReference>
<dbReference type="SMART" id="SM00717">
    <property type="entry name" value="SANT"/>
    <property type="match status" value="2"/>
</dbReference>
<dbReference type="GeneID" id="14890893"/>
<dbReference type="OrthoDB" id="24793at2759"/>
<evidence type="ECO:0000313" key="9">
    <source>
        <dbReference type="Proteomes" id="UP000014680"/>
    </source>
</evidence>
<keyword evidence="9" id="KW-1185">Reference proteome</keyword>
<evidence type="ECO:0000259" key="6">
    <source>
        <dbReference type="PROSITE" id="PS50090"/>
    </source>
</evidence>
<keyword evidence="5" id="KW-0539">Nucleus</keyword>
<dbReference type="InterPro" id="IPR017930">
    <property type="entry name" value="Myb_dom"/>
</dbReference>
<sequence>MEVWNMNYQVCKKGAHLLIIFQSKKKVKNCVQIFFKTILRKKPFIIPSIFLPNTFYHFELYCHNKINYLIIRVTIKKNHDGLKKTKFLLFYNFFPQLSRIFQPMVFPHFFLRCKELKKLFLATENPKRMESYPSHNLEELLPLIHTFDGKKLPPKPNKIVRPWKDEEDAMLLRAVEEYGTRRWHLVALKIPSRTRKQCRERYCNHLDPEIIKKPWTTTEDQILKEAKDVYGNRWTLIKTKLPGRTANQVKNRYFAKFSDVKEKPKINELNFRNEINELKSRTCQSPFKPVETSLYNVVFGGSVVH</sequence>
<feature type="domain" description="Myb-like" evidence="6">
    <location>
        <begin position="155"/>
        <end position="206"/>
    </location>
</feature>
<dbReference type="PROSITE" id="PS50090">
    <property type="entry name" value="MYB_LIKE"/>
    <property type="match status" value="2"/>
</dbReference>